<accession>A0ABT1TIL2</accession>
<organism evidence="1 2">
    <name type="scientific">Methylomonas subterranea</name>
    <dbReference type="NCBI Taxonomy" id="2952225"/>
    <lineage>
        <taxon>Bacteria</taxon>
        <taxon>Pseudomonadati</taxon>
        <taxon>Pseudomonadota</taxon>
        <taxon>Gammaproteobacteria</taxon>
        <taxon>Methylococcales</taxon>
        <taxon>Methylococcaceae</taxon>
        <taxon>Methylomonas</taxon>
    </lineage>
</organism>
<proteinExistence type="predicted"/>
<dbReference type="Gene3D" id="3.40.50.300">
    <property type="entry name" value="P-loop containing nucleotide triphosphate hydrolases"/>
    <property type="match status" value="1"/>
</dbReference>
<dbReference type="RefSeq" id="WP_256602924.1">
    <property type="nucleotide sequence ID" value="NZ_JANIBJ010000023.1"/>
</dbReference>
<protein>
    <recommendedName>
        <fullName evidence="3">HPr kinase/phosphorylase C-terminal domain-containing protein</fullName>
    </recommendedName>
</protein>
<dbReference type="EMBL" id="JANIBJ010000023">
    <property type="protein sequence ID" value="MCQ8105046.1"/>
    <property type="molecule type" value="Genomic_DNA"/>
</dbReference>
<comment type="caution">
    <text evidence="1">The sequence shown here is derived from an EMBL/GenBank/DDBJ whole genome shotgun (WGS) entry which is preliminary data.</text>
</comment>
<keyword evidence="2" id="KW-1185">Reference proteome</keyword>
<evidence type="ECO:0000313" key="1">
    <source>
        <dbReference type="EMBL" id="MCQ8105046.1"/>
    </source>
</evidence>
<sequence length="315" mass="34404">MPAISVTDQNSVKFATHHAFGLRWHIPFEFPNFAPVNDACMADVVVELAELPAVAADPENQGRFSRISADGVIFKLEGVATFQVCGGRRVRVDPEAGGDMQMMKLILMGAVAAFVLHQRGRLPLHGSGVATPQGARLFVGHSGVGKSTSLAALVKRGYPMICDDLASICLDGDVAPRVFPGVPLFKLWADSARALGVATAVLPRVREQLDKFIVPAAAGYQVADSLPLHTIYQLEVHDRPEIAFEVLRNAAKFHALLDHTWQNLTLKRMGLHRIHFQQLVSLANRVRVVAIRRPREGAETGVAQLMERLEADFQA</sequence>
<reference evidence="1 2" key="1">
    <citation type="submission" date="2022-07" db="EMBL/GenBank/DDBJ databases">
        <title>Methylomonas rivi sp. nov., Methylomonas rosea sp. nov., Methylomonas aureus sp. nov. and Methylomonas subterranea sp. nov., four novel methanotrophs isolated from a freshwater creek and the deep terrestrial subsurface.</title>
        <authorList>
            <person name="Abin C."/>
            <person name="Sankaranarayanan K."/>
            <person name="Garner C."/>
            <person name="Sindelar R."/>
            <person name="Kotary K."/>
            <person name="Garner R."/>
            <person name="Barclay S."/>
            <person name="Lawson P."/>
            <person name="Krumholz L."/>
        </authorList>
    </citation>
    <scope>NUCLEOTIDE SEQUENCE [LARGE SCALE GENOMIC DNA]</scope>
    <source>
        <strain evidence="1 2">SURF-2</strain>
    </source>
</reference>
<evidence type="ECO:0000313" key="2">
    <source>
        <dbReference type="Proteomes" id="UP001524499"/>
    </source>
</evidence>
<name>A0ABT1TIL2_9GAMM</name>
<dbReference type="InterPro" id="IPR027417">
    <property type="entry name" value="P-loop_NTPase"/>
</dbReference>
<dbReference type="SUPFAM" id="SSF53795">
    <property type="entry name" value="PEP carboxykinase-like"/>
    <property type="match status" value="1"/>
</dbReference>
<evidence type="ECO:0008006" key="3">
    <source>
        <dbReference type="Google" id="ProtNLM"/>
    </source>
</evidence>
<gene>
    <name evidence="1" type="ORF">NP590_13095</name>
</gene>
<dbReference type="Proteomes" id="UP001524499">
    <property type="component" value="Unassembled WGS sequence"/>
</dbReference>